<dbReference type="Pfam" id="PF21359">
    <property type="entry name" value="zf_topless"/>
    <property type="match status" value="1"/>
</dbReference>
<keyword evidence="7" id="KW-0539">Nucleus</keyword>
<dbReference type="PROSITE" id="PS50082">
    <property type="entry name" value="WD_REPEATS_2"/>
    <property type="match status" value="3"/>
</dbReference>
<sequence>MQRQSATRHQPTTQRHVVDFSTLLFNPLKFPFSVPREPSFFPLLLFSLNAKHEMEPPNPRNQSKLEQESGFFFNMKYFEEKALAGEWDEVERYLSGFTKVDDNRYSMKIFFEIRKQKYLEALDKQDRGKAVEVLVKDLKVFSTFNEELYKEITQLLTLENFRENEQLSKYGDTKSARSIMLVELKKLIEANPLFREKLAFPGLKASRLRTLINQSLNWQHQLCKNPRPNPDIKTLFTDHSCSTPNGARAPTPVTLPVAAVAKPSTYAPLGAHGGPFPPAAAAAAAANANANANALAGWMANANPSSSVQSAVVAASASSLPIPQNQVSGLKHPRTPSNVLGMIEYGSPEHDHLMKRLRSAQSADEVTYPAPPQQASWSLDDLPRSVACTIHQGSNVTSMDFHPSHHTLLTVGCSNGEISLWEVGTRERLVSKPFKILDMASCSVPFQASIVKDSSISVSRVAWSPDGNLIGVAFTKHLVHLHAYQGPNDLRPHLEIDAHVGSVNDLAFSHPNKKLCVVTCGDDKLIKVWDLAGNKLFNFEGHEAPVYSVCPHQKENIQFIFSTAVDGKIKAWLYDNMGSRVDYDAPGQWCTTMLYSADGSRLFSCGTSKDGDSFLVEWNESEGKIKRTYSGFRKNSSGVVQFDTTRNRFLAVGDDNQIKFWDMDNTNLLTSTEAEGGLPSLPRLRFNKEGNLLVVTTADNGFKVLANANGLRALRTMEARSYEASRMPLEMKVSSSAIGTGIGPVVSKVERIDSPARPSPILNGVEQMSKGIEKPKILEDVPDKTKPWELTEIVEPTQCRTVTMPENTENASKVARLLYTNSGVGVLALGTNGVQKLWKWSRNEQNPTGKATASIVPQHWQPTSGLIMTNDIPDSSEKDAVPCIALSKNDSYVMSACGGRVSLFNMMTFKVMTTFMPPPPASTFLAFHPQDNNIIAIGMEDSAVHIYNVRVDEVKTKLRGHQKRITGLAFSTSLNILVSSGADAQLFFWNSENWEKIKSVALQLPAGKAPQGDTRVQFHSDQVRLLVSHESQLAIYDANKMERIRQWTPQEVLSSPITSAVYSCNSQLVYATFADGNIGIFDADSLRLRCRIAPSAYISQTSSNSSQAVHPSVVTAHPQEANQLAVGLTDGSVKVIEPSEAERKWGLPVPVDNGTDNGRTATSSTTNTSEQLQR</sequence>
<comment type="caution">
    <text evidence="11">The sequence shown here is derived from an EMBL/GenBank/DDBJ whole genome shotgun (WGS) entry which is preliminary data.</text>
</comment>
<dbReference type="Pfam" id="PF00400">
    <property type="entry name" value="WD40"/>
    <property type="match status" value="4"/>
</dbReference>
<evidence type="ECO:0000313" key="12">
    <source>
        <dbReference type="Proteomes" id="UP000187203"/>
    </source>
</evidence>
<dbReference type="InterPro" id="IPR054080">
    <property type="entry name" value="TPR1-like_2nd"/>
</dbReference>
<dbReference type="EMBL" id="AWUE01022426">
    <property type="protein sequence ID" value="OMO58375.1"/>
    <property type="molecule type" value="Genomic_DNA"/>
</dbReference>
<keyword evidence="3 8" id="KW-0853">WD repeat</keyword>
<feature type="repeat" description="WD" evidence="8">
    <location>
        <begin position="496"/>
        <end position="539"/>
    </location>
</feature>
<evidence type="ECO:0000313" key="11">
    <source>
        <dbReference type="EMBL" id="OMO58375.1"/>
    </source>
</evidence>
<dbReference type="PROSITE" id="PS50897">
    <property type="entry name" value="CTLH"/>
    <property type="match status" value="1"/>
</dbReference>
<dbReference type="InterPro" id="IPR019775">
    <property type="entry name" value="WD40_repeat_CS"/>
</dbReference>
<dbReference type="SMART" id="SM00320">
    <property type="entry name" value="WD40"/>
    <property type="match status" value="11"/>
</dbReference>
<evidence type="ECO:0000256" key="7">
    <source>
        <dbReference type="ARBA" id="ARBA00023242"/>
    </source>
</evidence>
<dbReference type="AlphaFoldDB" id="A0A1R3GJV8"/>
<feature type="region of interest" description="Disordered" evidence="9">
    <location>
        <begin position="1143"/>
        <end position="1174"/>
    </location>
</feature>
<keyword evidence="2" id="KW-0597">Phosphoprotein</keyword>
<dbReference type="InterPro" id="IPR015943">
    <property type="entry name" value="WD40/YVTN_repeat-like_dom_sf"/>
</dbReference>
<keyword evidence="6" id="KW-0804">Transcription</keyword>
<dbReference type="Proteomes" id="UP000187203">
    <property type="component" value="Unassembled WGS sequence"/>
</dbReference>
<feature type="domain" description="CTLH" evidence="10">
    <location>
        <begin position="71"/>
        <end position="129"/>
    </location>
</feature>
<dbReference type="SMART" id="SM00668">
    <property type="entry name" value="CTLH"/>
    <property type="match status" value="1"/>
</dbReference>
<evidence type="ECO:0000256" key="3">
    <source>
        <dbReference type="ARBA" id="ARBA00022574"/>
    </source>
</evidence>
<reference evidence="12" key="1">
    <citation type="submission" date="2013-09" db="EMBL/GenBank/DDBJ databases">
        <title>Corchorus olitorius genome sequencing.</title>
        <authorList>
            <person name="Alam M."/>
            <person name="Haque M.S."/>
            <person name="Islam M.S."/>
            <person name="Emdad E.M."/>
            <person name="Islam M.M."/>
            <person name="Ahmed B."/>
            <person name="Halim A."/>
            <person name="Hossen Q.M.M."/>
            <person name="Hossain M.Z."/>
            <person name="Ahmed R."/>
            <person name="Khan M.M."/>
            <person name="Islam R."/>
            <person name="Rashid M.M."/>
            <person name="Khan S.A."/>
            <person name="Rahman M.S."/>
            <person name="Alam M."/>
            <person name="Yahiya A.S."/>
            <person name="Khan M.S."/>
            <person name="Azam M.S."/>
            <person name="Haque T."/>
            <person name="Lashkar M.Z.H."/>
            <person name="Akhand A.I."/>
            <person name="Morshed G."/>
            <person name="Roy S."/>
            <person name="Uddin K.S."/>
            <person name="Rabeya T."/>
            <person name="Hossain A.S."/>
            <person name="Chowdhury A."/>
            <person name="Snigdha A.R."/>
            <person name="Mortoza M.S."/>
            <person name="Matin S.A."/>
            <person name="Hoque S.M.E."/>
            <person name="Islam M.K."/>
            <person name="Roy D.K."/>
            <person name="Haider R."/>
            <person name="Moosa M.M."/>
            <person name="Elias S.M."/>
            <person name="Hasan A.M."/>
            <person name="Jahan S."/>
            <person name="Shafiuddin M."/>
            <person name="Mahmood N."/>
            <person name="Shommy N.S."/>
        </authorList>
    </citation>
    <scope>NUCLEOTIDE SEQUENCE [LARGE SCALE GENOMIC DNA]</scope>
    <source>
        <strain evidence="12">cv. O-4</strain>
    </source>
</reference>
<protein>
    <recommendedName>
        <fullName evidence="10">CTLH domain-containing protein</fullName>
    </recommendedName>
</protein>
<evidence type="ECO:0000256" key="8">
    <source>
        <dbReference type="PROSITE-ProRule" id="PRU00221"/>
    </source>
</evidence>
<keyword evidence="5" id="KW-0805">Transcription regulation</keyword>
<dbReference type="PROSITE" id="PS50294">
    <property type="entry name" value="WD_REPEATS_REGION"/>
    <property type="match status" value="1"/>
</dbReference>
<dbReference type="InterPro" id="IPR001680">
    <property type="entry name" value="WD40_rpt"/>
</dbReference>
<organism evidence="11 12">
    <name type="scientific">Corchorus olitorius</name>
    <dbReference type="NCBI Taxonomy" id="93759"/>
    <lineage>
        <taxon>Eukaryota</taxon>
        <taxon>Viridiplantae</taxon>
        <taxon>Streptophyta</taxon>
        <taxon>Embryophyta</taxon>
        <taxon>Tracheophyta</taxon>
        <taxon>Spermatophyta</taxon>
        <taxon>Magnoliopsida</taxon>
        <taxon>eudicotyledons</taxon>
        <taxon>Gunneridae</taxon>
        <taxon>Pentapetalae</taxon>
        <taxon>rosids</taxon>
        <taxon>malvids</taxon>
        <taxon>Malvales</taxon>
        <taxon>Malvaceae</taxon>
        <taxon>Grewioideae</taxon>
        <taxon>Apeibeae</taxon>
        <taxon>Corchorus</taxon>
    </lineage>
</organism>
<dbReference type="PANTHER" id="PTHR44083:SF24">
    <property type="entry name" value="TOPLESS-RELATED PROTEIN 2"/>
    <property type="match status" value="1"/>
</dbReference>
<dbReference type="OrthoDB" id="1602884at2759"/>
<feature type="repeat" description="WD" evidence="8">
    <location>
        <begin position="958"/>
        <end position="999"/>
    </location>
</feature>
<feature type="compositionally biased region" description="Polar residues" evidence="9">
    <location>
        <begin position="1154"/>
        <end position="1174"/>
    </location>
</feature>
<evidence type="ECO:0000256" key="1">
    <source>
        <dbReference type="ARBA" id="ARBA00004123"/>
    </source>
</evidence>
<dbReference type="InterPro" id="IPR048419">
    <property type="entry name" value="Topless_Znf"/>
</dbReference>
<dbReference type="STRING" id="93759.A0A1R3GJV8"/>
<keyword evidence="12" id="KW-1185">Reference proteome</keyword>
<comment type="subcellular location">
    <subcellularLocation>
        <location evidence="1">Nucleus</location>
    </subcellularLocation>
</comment>
<dbReference type="InterPro" id="IPR006595">
    <property type="entry name" value="CTLH_C"/>
</dbReference>
<dbReference type="Gene3D" id="2.130.10.10">
    <property type="entry name" value="YVTN repeat-like/Quinoprotein amine dehydrogenase"/>
    <property type="match status" value="4"/>
</dbReference>
<dbReference type="FunFam" id="2.130.10.10:FF:001382">
    <property type="entry name" value="TOPLESS-related 3"/>
    <property type="match status" value="1"/>
</dbReference>
<gene>
    <name evidence="11" type="ORF">COLO4_34695</name>
</gene>
<proteinExistence type="predicted"/>
<evidence type="ECO:0000256" key="6">
    <source>
        <dbReference type="ARBA" id="ARBA00023163"/>
    </source>
</evidence>
<dbReference type="SUPFAM" id="SSF50978">
    <property type="entry name" value="WD40 repeat-like"/>
    <property type="match status" value="2"/>
</dbReference>
<dbReference type="InterPro" id="IPR036322">
    <property type="entry name" value="WD40_repeat_dom_sf"/>
</dbReference>
<name>A0A1R3GJV8_9ROSI</name>
<keyword evidence="4" id="KW-0677">Repeat</keyword>
<dbReference type="PROSITE" id="PS00678">
    <property type="entry name" value="WD_REPEATS_1"/>
    <property type="match status" value="1"/>
</dbReference>
<dbReference type="GO" id="GO:0006355">
    <property type="term" value="P:regulation of DNA-templated transcription"/>
    <property type="evidence" value="ECO:0007669"/>
    <property type="project" value="InterPro"/>
</dbReference>
<evidence type="ECO:0000256" key="4">
    <source>
        <dbReference type="ARBA" id="ARBA00022737"/>
    </source>
</evidence>
<evidence type="ECO:0000256" key="5">
    <source>
        <dbReference type="ARBA" id="ARBA00023015"/>
    </source>
</evidence>
<accession>A0A1R3GJV8</accession>
<evidence type="ECO:0000259" key="10">
    <source>
        <dbReference type="PROSITE" id="PS50897"/>
    </source>
</evidence>
<feature type="repeat" description="WD" evidence="8">
    <location>
        <begin position="640"/>
        <end position="671"/>
    </location>
</feature>
<evidence type="ECO:0000256" key="2">
    <source>
        <dbReference type="ARBA" id="ARBA00022553"/>
    </source>
</evidence>
<dbReference type="InterPro" id="IPR027728">
    <property type="entry name" value="Topless_fam"/>
</dbReference>
<dbReference type="Pfam" id="PF21889">
    <property type="entry name" value="TPR1-like_2nd"/>
    <property type="match status" value="1"/>
</dbReference>
<dbReference type="GO" id="GO:0005634">
    <property type="term" value="C:nucleus"/>
    <property type="evidence" value="ECO:0007669"/>
    <property type="project" value="UniProtKB-SubCell"/>
</dbReference>
<evidence type="ECO:0000256" key="9">
    <source>
        <dbReference type="SAM" id="MobiDB-lite"/>
    </source>
</evidence>
<dbReference type="PANTHER" id="PTHR44083">
    <property type="entry name" value="TOPLESS-RELATED PROTEIN 1-RELATED"/>
    <property type="match status" value="1"/>
</dbReference>